<gene>
    <name evidence="2" type="ORF">ASTO00021_LOCUS4564</name>
</gene>
<dbReference type="Pfam" id="PF01467">
    <property type="entry name" value="CTP_transf_like"/>
    <property type="match status" value="1"/>
</dbReference>
<dbReference type="EMBL" id="HBIN01006260">
    <property type="protein sequence ID" value="CAE0434263.1"/>
    <property type="molecule type" value="Transcribed_RNA"/>
</dbReference>
<dbReference type="InterPro" id="IPR004821">
    <property type="entry name" value="Cyt_trans-like"/>
</dbReference>
<dbReference type="GO" id="GO:0003824">
    <property type="term" value="F:catalytic activity"/>
    <property type="evidence" value="ECO:0007669"/>
    <property type="project" value="InterPro"/>
</dbReference>
<feature type="domain" description="Cytidyltransferase-like" evidence="1">
    <location>
        <begin position="10"/>
        <end position="123"/>
    </location>
</feature>
<name>A0A7S3PGK1_9STRA</name>
<evidence type="ECO:0000313" key="2">
    <source>
        <dbReference type="EMBL" id="CAE0434263.1"/>
    </source>
</evidence>
<sequence length="227" mass="26007">MARRNILFMRGSFDPPTLGHKALLQGAIEMYSAKECVVVINDSQERGKRFKAPASLREEMVRALFDEAEIADSNGQRIKMRICISTDDKKVDYHMLKTEEYPNDVLIMATGLDMLYLWKQYVGYIDKVCVAERDCTDCSELEKHDKETLLQFENLVDELNRKFPCEDKNETRVDVLKLDDAHGNTSSSFARKLLADDADKEASHILTPQVLKIARNSGYYSKNQIKT</sequence>
<proteinExistence type="predicted"/>
<accession>A0A7S3PGK1</accession>
<dbReference type="SUPFAM" id="SSF52374">
    <property type="entry name" value="Nucleotidylyl transferase"/>
    <property type="match status" value="1"/>
</dbReference>
<organism evidence="2">
    <name type="scientific">Aplanochytrium stocchinoi</name>
    <dbReference type="NCBI Taxonomy" id="215587"/>
    <lineage>
        <taxon>Eukaryota</taxon>
        <taxon>Sar</taxon>
        <taxon>Stramenopiles</taxon>
        <taxon>Bigyra</taxon>
        <taxon>Labyrinthulomycetes</taxon>
        <taxon>Thraustochytrida</taxon>
        <taxon>Thraustochytriidae</taxon>
        <taxon>Aplanochytrium</taxon>
    </lineage>
</organism>
<evidence type="ECO:0000259" key="1">
    <source>
        <dbReference type="Pfam" id="PF01467"/>
    </source>
</evidence>
<reference evidence="2" key="1">
    <citation type="submission" date="2021-01" db="EMBL/GenBank/DDBJ databases">
        <authorList>
            <person name="Corre E."/>
            <person name="Pelletier E."/>
            <person name="Niang G."/>
            <person name="Scheremetjew M."/>
            <person name="Finn R."/>
            <person name="Kale V."/>
            <person name="Holt S."/>
            <person name="Cochrane G."/>
            <person name="Meng A."/>
            <person name="Brown T."/>
            <person name="Cohen L."/>
        </authorList>
    </citation>
    <scope>NUCLEOTIDE SEQUENCE</scope>
    <source>
        <strain evidence="2">GSBS06</strain>
    </source>
</reference>
<protein>
    <recommendedName>
        <fullName evidence="1">Cytidyltransferase-like domain-containing protein</fullName>
    </recommendedName>
</protein>
<dbReference type="Gene3D" id="3.40.50.620">
    <property type="entry name" value="HUPs"/>
    <property type="match status" value="1"/>
</dbReference>
<dbReference type="InterPro" id="IPR014729">
    <property type="entry name" value="Rossmann-like_a/b/a_fold"/>
</dbReference>
<dbReference type="AlphaFoldDB" id="A0A7S3PGK1"/>